<feature type="transmembrane region" description="Helical" evidence="2">
    <location>
        <begin position="174"/>
        <end position="192"/>
    </location>
</feature>
<dbReference type="Pfam" id="PF07635">
    <property type="entry name" value="PSCyt1"/>
    <property type="match status" value="1"/>
</dbReference>
<evidence type="ECO:0000313" key="5">
    <source>
        <dbReference type="EMBL" id="TWT70884.1"/>
    </source>
</evidence>
<dbReference type="EMBL" id="SJPL01000001">
    <property type="protein sequence ID" value="TWT70884.1"/>
    <property type="molecule type" value="Genomic_DNA"/>
</dbReference>
<evidence type="ECO:0000259" key="4">
    <source>
        <dbReference type="Pfam" id="PF07635"/>
    </source>
</evidence>
<feature type="signal peptide" evidence="3">
    <location>
        <begin position="1"/>
        <end position="25"/>
    </location>
</feature>
<dbReference type="AlphaFoldDB" id="A0A5C5Y6U2"/>
<comment type="caution">
    <text evidence="5">The sequence shown here is derived from an EMBL/GenBank/DDBJ whole genome shotgun (WGS) entry which is preliminary data.</text>
</comment>
<keyword evidence="2" id="KW-1133">Transmembrane helix</keyword>
<feature type="compositionally biased region" description="Acidic residues" evidence="1">
    <location>
        <begin position="320"/>
        <end position="334"/>
    </location>
</feature>
<evidence type="ECO:0000313" key="6">
    <source>
        <dbReference type="Proteomes" id="UP000317238"/>
    </source>
</evidence>
<keyword evidence="6" id="KW-1185">Reference proteome</keyword>
<evidence type="ECO:0000256" key="2">
    <source>
        <dbReference type="SAM" id="Phobius"/>
    </source>
</evidence>
<keyword evidence="2" id="KW-0472">Membrane</keyword>
<name>A0A5C5Y6U2_9PLAN</name>
<dbReference type="Proteomes" id="UP000317238">
    <property type="component" value="Unassembled WGS sequence"/>
</dbReference>
<keyword evidence="2" id="KW-0812">Transmembrane</keyword>
<sequence precursor="true">MMVPQVLRFTIAFSMVLGVAGTAAAQDERMPRDDEGRLVDFQRDILPILRDRCLECHNADEAKNDFRVDEAEEFMYYVEPEDAESSSVFADYLATDDPDMLMPPRSQGGPLSSAELTLMATWINEGAHWPEGVVVRAVDDDTPIEEAIEQAADVALPVASRVWSFQGFFHPATVHFPIALLLVGALFVVLGWRWPAIGTQIPAACLILGALTAVAATAMGWSFATEKGYAGWTRVDFDSEVFWHRWGGVIVTVFACVSAFIAIVALRSDKSHLNKVWKGGLLLVAMMVGMVGHQGGELTYGKDFYPKAFRILLGTSEVDETASDAVETEGESDAGDSPVAATARRPSSAGGDGSLPR</sequence>
<feature type="transmembrane region" description="Helical" evidence="2">
    <location>
        <begin position="204"/>
        <end position="223"/>
    </location>
</feature>
<dbReference type="RefSeq" id="WP_145302837.1">
    <property type="nucleotide sequence ID" value="NZ_CP036319.1"/>
</dbReference>
<dbReference type="InterPro" id="IPR011429">
    <property type="entry name" value="Cyt_c_Planctomycete-type"/>
</dbReference>
<feature type="domain" description="Cytochrome C Planctomycete-type" evidence="4">
    <location>
        <begin position="53"/>
        <end position="105"/>
    </location>
</feature>
<gene>
    <name evidence="5" type="ORF">Pan14r_31920</name>
</gene>
<organism evidence="5 6">
    <name type="scientific">Crateriforma conspicua</name>
    <dbReference type="NCBI Taxonomy" id="2527996"/>
    <lineage>
        <taxon>Bacteria</taxon>
        <taxon>Pseudomonadati</taxon>
        <taxon>Planctomycetota</taxon>
        <taxon>Planctomycetia</taxon>
        <taxon>Planctomycetales</taxon>
        <taxon>Planctomycetaceae</taxon>
        <taxon>Crateriforma</taxon>
    </lineage>
</organism>
<accession>A0A5C5Y6U2</accession>
<dbReference type="PANTHER" id="PTHR35889:SF3">
    <property type="entry name" value="F-BOX DOMAIN-CONTAINING PROTEIN"/>
    <property type="match status" value="1"/>
</dbReference>
<feature type="transmembrane region" description="Helical" evidence="2">
    <location>
        <begin position="243"/>
        <end position="264"/>
    </location>
</feature>
<protein>
    <submittedName>
        <fullName evidence="5">Planctomycete cytochrome C</fullName>
    </submittedName>
</protein>
<proteinExistence type="predicted"/>
<dbReference type="PANTHER" id="PTHR35889">
    <property type="entry name" value="CYCLOINULO-OLIGOSACCHARIDE FRUCTANOTRANSFERASE-RELATED"/>
    <property type="match status" value="1"/>
</dbReference>
<feature type="chain" id="PRO_5023000566" evidence="3">
    <location>
        <begin position="26"/>
        <end position="357"/>
    </location>
</feature>
<keyword evidence="3" id="KW-0732">Signal</keyword>
<evidence type="ECO:0000256" key="1">
    <source>
        <dbReference type="SAM" id="MobiDB-lite"/>
    </source>
</evidence>
<evidence type="ECO:0000256" key="3">
    <source>
        <dbReference type="SAM" id="SignalP"/>
    </source>
</evidence>
<dbReference type="OrthoDB" id="9809746at2"/>
<reference evidence="5 6" key="1">
    <citation type="submission" date="2019-02" db="EMBL/GenBank/DDBJ databases">
        <title>Deep-cultivation of Planctomycetes and their phenomic and genomic characterization uncovers novel biology.</title>
        <authorList>
            <person name="Wiegand S."/>
            <person name="Jogler M."/>
            <person name="Boedeker C."/>
            <person name="Pinto D."/>
            <person name="Vollmers J."/>
            <person name="Rivas-Marin E."/>
            <person name="Kohn T."/>
            <person name="Peeters S.H."/>
            <person name="Heuer A."/>
            <person name="Rast P."/>
            <person name="Oberbeckmann S."/>
            <person name="Bunk B."/>
            <person name="Jeske O."/>
            <person name="Meyerdierks A."/>
            <person name="Storesund J.E."/>
            <person name="Kallscheuer N."/>
            <person name="Luecker S."/>
            <person name="Lage O.M."/>
            <person name="Pohl T."/>
            <person name="Merkel B.J."/>
            <person name="Hornburger P."/>
            <person name="Mueller R.-W."/>
            <person name="Bruemmer F."/>
            <person name="Labrenz M."/>
            <person name="Spormann A.M."/>
            <person name="Op Den Camp H."/>
            <person name="Overmann J."/>
            <person name="Amann R."/>
            <person name="Jetten M.S.M."/>
            <person name="Mascher T."/>
            <person name="Medema M.H."/>
            <person name="Devos D.P."/>
            <person name="Kaster A.-K."/>
            <person name="Ovreas L."/>
            <person name="Rohde M."/>
            <person name="Galperin M.Y."/>
            <person name="Jogler C."/>
        </authorList>
    </citation>
    <scope>NUCLEOTIDE SEQUENCE [LARGE SCALE GENOMIC DNA]</scope>
    <source>
        <strain evidence="5 6">Pan14r</strain>
    </source>
</reference>
<feature type="region of interest" description="Disordered" evidence="1">
    <location>
        <begin position="320"/>
        <end position="357"/>
    </location>
</feature>